<evidence type="ECO:0008006" key="4">
    <source>
        <dbReference type="Google" id="ProtNLM"/>
    </source>
</evidence>
<dbReference type="Proteomes" id="UP001207252">
    <property type="component" value="Unassembled WGS sequence"/>
</dbReference>
<dbReference type="NCBIfam" id="NF045726">
    <property type="entry name" value="XXplasma_LP"/>
    <property type="match status" value="1"/>
</dbReference>
<feature type="signal peptide" evidence="1">
    <location>
        <begin position="1"/>
        <end position="29"/>
    </location>
</feature>
<keyword evidence="1" id="KW-0732">Signal</keyword>
<feature type="chain" id="PRO_5046035473" description="Iron ABC transporter substrate-binding protein" evidence="1">
    <location>
        <begin position="30"/>
        <end position="264"/>
    </location>
</feature>
<organism evidence="2 3">
    <name type="scientific">Ureaplasma zalophigenitalium</name>
    <dbReference type="NCBI Taxonomy" id="907723"/>
    <lineage>
        <taxon>Bacteria</taxon>
        <taxon>Bacillati</taxon>
        <taxon>Mycoplasmatota</taxon>
        <taxon>Mycoplasmoidales</taxon>
        <taxon>Mycoplasmoidaceae</taxon>
        <taxon>Ureaplasma</taxon>
    </lineage>
</organism>
<evidence type="ECO:0000313" key="2">
    <source>
        <dbReference type="EMBL" id="MCV3754156.1"/>
    </source>
</evidence>
<proteinExistence type="predicted"/>
<accession>A0ABT3BPJ2</accession>
<evidence type="ECO:0000256" key="1">
    <source>
        <dbReference type="SAM" id="SignalP"/>
    </source>
</evidence>
<sequence>MLKNKIKRILWSGSLLIITTGLIASVSVACSQNTSIKGPVSGYYLSADKKIATIATANFTPKSRINYYHTNNQFSQILNEQTNHNNHPFITVVENEEKWLNLIDSTNYNLEKIINYNVQEEKVDASASDFAKTFTIDKKKHYDNEAMKTWLKNNMQIDWTKQSVIILDSIHHSWKPNGVIGDETAGLNITNYTLQDNKLTINFQFKPQLTKNNSKVLPAVFWSTNKTFFLIVDQKNINVDKLLVEYVVAQVKSLVKQVKKTVNK</sequence>
<dbReference type="EMBL" id="JAOXHJ010000004">
    <property type="protein sequence ID" value="MCV3754156.1"/>
    <property type="molecule type" value="Genomic_DNA"/>
</dbReference>
<evidence type="ECO:0000313" key="3">
    <source>
        <dbReference type="Proteomes" id="UP001207252"/>
    </source>
</evidence>
<reference evidence="2 3" key="1">
    <citation type="journal article" date="2020" name="Int. J. Syst. Evol. Microbiol.">
        <title>Ureaplasma miroungigenitalium sp. nov. isolated from northern elephant seals (Mirounga angustirostris) and Ureaplasma zalophigenitalium sp. nov. isolated from California sea lions (Zalophus californianus).</title>
        <authorList>
            <person name="Volokhov D.V."/>
            <person name="Gulland F.M."/>
            <person name="Gao Y."/>
            <person name="Chizhikov V.E."/>
        </authorList>
    </citation>
    <scope>NUCLEOTIDE SEQUENCE [LARGE SCALE GENOMIC DNA]</scope>
    <source>
        <strain evidence="2 3">CSL7644-GEN</strain>
    </source>
</reference>
<dbReference type="PROSITE" id="PS51257">
    <property type="entry name" value="PROKAR_LIPOPROTEIN"/>
    <property type="match status" value="1"/>
</dbReference>
<gene>
    <name evidence="2" type="ORF">OF365_02090</name>
</gene>
<dbReference type="InterPro" id="IPR054816">
    <property type="entry name" value="Lipoprotein_mollicutes-type_CS"/>
</dbReference>
<name>A0ABT3BPJ2_9BACT</name>
<keyword evidence="3" id="KW-1185">Reference proteome</keyword>
<dbReference type="RefSeq" id="WP_263817959.1">
    <property type="nucleotide sequence ID" value="NZ_JAOXHJ010000004.1"/>
</dbReference>
<comment type="caution">
    <text evidence="2">The sequence shown here is derived from an EMBL/GenBank/DDBJ whole genome shotgun (WGS) entry which is preliminary data.</text>
</comment>
<protein>
    <recommendedName>
        <fullName evidence="4">Iron ABC transporter substrate-binding protein</fullName>
    </recommendedName>
</protein>